<dbReference type="AlphaFoldDB" id="A0A5A7UG67"/>
<dbReference type="OrthoDB" id="1750006at2759"/>
<protein>
    <submittedName>
        <fullName evidence="1">Phosphoinositide phosphatase SAC9</fullName>
    </submittedName>
</protein>
<evidence type="ECO:0000313" key="1">
    <source>
        <dbReference type="EMBL" id="KAA0054164.1"/>
    </source>
</evidence>
<accession>A0A5A7UG67</accession>
<evidence type="ECO:0000313" key="2">
    <source>
        <dbReference type="Proteomes" id="UP000321393"/>
    </source>
</evidence>
<dbReference type="Proteomes" id="UP000321393">
    <property type="component" value="Unassembled WGS sequence"/>
</dbReference>
<sequence length="79" mass="9165">MWRLVEPLALFKLSNGSRIGFWSDFWVGSSSLKDLFPSLYRIALLPHGSVADHWDFVSLSWSLSLRRSLKEEEIADFSY</sequence>
<dbReference type="EMBL" id="SSTE01008862">
    <property type="protein sequence ID" value="KAA0054164.1"/>
    <property type="molecule type" value="Genomic_DNA"/>
</dbReference>
<organism evidence="1 2">
    <name type="scientific">Cucumis melo var. makuwa</name>
    <name type="common">Oriental melon</name>
    <dbReference type="NCBI Taxonomy" id="1194695"/>
    <lineage>
        <taxon>Eukaryota</taxon>
        <taxon>Viridiplantae</taxon>
        <taxon>Streptophyta</taxon>
        <taxon>Embryophyta</taxon>
        <taxon>Tracheophyta</taxon>
        <taxon>Spermatophyta</taxon>
        <taxon>Magnoliopsida</taxon>
        <taxon>eudicotyledons</taxon>
        <taxon>Gunneridae</taxon>
        <taxon>Pentapetalae</taxon>
        <taxon>rosids</taxon>
        <taxon>fabids</taxon>
        <taxon>Cucurbitales</taxon>
        <taxon>Cucurbitaceae</taxon>
        <taxon>Benincaseae</taxon>
        <taxon>Cucumis</taxon>
    </lineage>
</organism>
<comment type="caution">
    <text evidence="1">The sequence shown here is derived from an EMBL/GenBank/DDBJ whole genome shotgun (WGS) entry which is preliminary data.</text>
</comment>
<name>A0A5A7UG67_CUCMM</name>
<proteinExistence type="predicted"/>
<reference evidence="1 2" key="1">
    <citation type="submission" date="2019-08" db="EMBL/GenBank/DDBJ databases">
        <title>Draft genome sequences of two oriental melons (Cucumis melo L. var makuwa).</title>
        <authorList>
            <person name="Kwon S.-Y."/>
        </authorList>
    </citation>
    <scope>NUCLEOTIDE SEQUENCE [LARGE SCALE GENOMIC DNA]</scope>
    <source>
        <strain evidence="2">cv. SW 3</strain>
        <tissue evidence="1">Leaf</tissue>
    </source>
</reference>
<gene>
    <name evidence="1" type="ORF">E6C27_scaffold131G00930</name>
</gene>